<accession>A0A9W7LBW2</accession>
<evidence type="ECO:0000313" key="4">
    <source>
        <dbReference type="Proteomes" id="UP001165065"/>
    </source>
</evidence>
<keyword evidence="2" id="KW-0812">Transmembrane</keyword>
<dbReference type="AlphaFoldDB" id="A0A9W7LBW2"/>
<keyword evidence="2" id="KW-1133">Transmembrane helix</keyword>
<feature type="transmembrane region" description="Helical" evidence="2">
    <location>
        <begin position="186"/>
        <end position="206"/>
    </location>
</feature>
<dbReference type="Proteomes" id="UP001165065">
    <property type="component" value="Unassembled WGS sequence"/>
</dbReference>
<evidence type="ECO:0000313" key="3">
    <source>
        <dbReference type="EMBL" id="GMI44143.1"/>
    </source>
</evidence>
<name>A0A9W7LBW2_9STRA</name>
<protein>
    <submittedName>
        <fullName evidence="3">Uncharacterized protein</fullName>
    </submittedName>
</protein>
<gene>
    <name evidence="3" type="ORF">TrCOL_g5477</name>
</gene>
<sequence>MDNNDNEFDIEDRLDLRLDAEEMGDNKAAAVIETKVEERNENTSTLAIHNNTINSSSTQSSSSSTPSYECDAPIPSNSRPLQHPFSPGSSVIIPTPHRQTTNDGDIELRGILPQARVYVNSRGRTVSYFSLARPIDGTPGKGEYDNTEEGGNSSPVMLYKPNGVFSERIMNPITIHSTGDARCDIVFAYGVLVVVLAIILILIVWYPN</sequence>
<feature type="compositionally biased region" description="Low complexity" evidence="1">
    <location>
        <begin position="50"/>
        <end position="67"/>
    </location>
</feature>
<keyword evidence="2" id="KW-0472">Membrane</keyword>
<feature type="region of interest" description="Disordered" evidence="1">
    <location>
        <begin position="50"/>
        <end position="104"/>
    </location>
</feature>
<keyword evidence="4" id="KW-1185">Reference proteome</keyword>
<comment type="caution">
    <text evidence="3">The sequence shown here is derived from an EMBL/GenBank/DDBJ whole genome shotgun (WGS) entry which is preliminary data.</text>
</comment>
<proteinExistence type="predicted"/>
<dbReference type="EMBL" id="BRYA01000208">
    <property type="protein sequence ID" value="GMI44143.1"/>
    <property type="molecule type" value="Genomic_DNA"/>
</dbReference>
<evidence type="ECO:0000256" key="2">
    <source>
        <dbReference type="SAM" id="Phobius"/>
    </source>
</evidence>
<organism evidence="3 4">
    <name type="scientific">Triparma columacea</name>
    <dbReference type="NCBI Taxonomy" id="722753"/>
    <lineage>
        <taxon>Eukaryota</taxon>
        <taxon>Sar</taxon>
        <taxon>Stramenopiles</taxon>
        <taxon>Ochrophyta</taxon>
        <taxon>Bolidophyceae</taxon>
        <taxon>Parmales</taxon>
        <taxon>Triparmaceae</taxon>
        <taxon>Triparma</taxon>
    </lineage>
</organism>
<evidence type="ECO:0000256" key="1">
    <source>
        <dbReference type="SAM" id="MobiDB-lite"/>
    </source>
</evidence>
<reference evidence="4" key="1">
    <citation type="journal article" date="2023" name="Commun. Biol.">
        <title>Genome analysis of Parmales, the sister group of diatoms, reveals the evolutionary specialization of diatoms from phago-mixotrophs to photoautotrophs.</title>
        <authorList>
            <person name="Ban H."/>
            <person name="Sato S."/>
            <person name="Yoshikawa S."/>
            <person name="Yamada K."/>
            <person name="Nakamura Y."/>
            <person name="Ichinomiya M."/>
            <person name="Sato N."/>
            <person name="Blanc-Mathieu R."/>
            <person name="Endo H."/>
            <person name="Kuwata A."/>
            <person name="Ogata H."/>
        </authorList>
    </citation>
    <scope>NUCLEOTIDE SEQUENCE [LARGE SCALE GENOMIC DNA]</scope>
</reference>